<keyword evidence="1" id="KW-1133">Transmembrane helix</keyword>
<evidence type="ECO:0000259" key="2">
    <source>
        <dbReference type="Pfam" id="PF13962"/>
    </source>
</evidence>
<keyword evidence="1" id="KW-0812">Transmembrane</keyword>
<dbReference type="GO" id="GO:0016020">
    <property type="term" value="C:membrane"/>
    <property type="evidence" value="ECO:0007669"/>
    <property type="project" value="TreeGrafter"/>
</dbReference>
<proteinExistence type="predicted"/>
<dbReference type="GeneID" id="111431379"/>
<dbReference type="InterPro" id="IPR026961">
    <property type="entry name" value="PGG_dom"/>
</dbReference>
<dbReference type="SUPFAM" id="SSF48403">
    <property type="entry name" value="Ankyrin repeat"/>
    <property type="match status" value="2"/>
</dbReference>
<dbReference type="Gene3D" id="1.25.40.20">
    <property type="entry name" value="Ankyrin repeat-containing domain"/>
    <property type="match status" value="4"/>
</dbReference>
<dbReference type="KEGG" id="cmos:111431379"/>
<accession>A0A6J1E7M8</accession>
<evidence type="ECO:0000313" key="3">
    <source>
        <dbReference type="Proteomes" id="UP000504609"/>
    </source>
</evidence>
<feature type="transmembrane region" description="Helical" evidence="1">
    <location>
        <begin position="1226"/>
        <end position="1246"/>
    </location>
</feature>
<feature type="transmembrane region" description="Helical" evidence="1">
    <location>
        <begin position="524"/>
        <end position="547"/>
    </location>
</feature>
<dbReference type="PANTHER" id="PTHR24177:SF292">
    <property type="entry name" value="ANKYRIN REPEAT FAMILY PROTEIN-RELATED"/>
    <property type="match status" value="1"/>
</dbReference>
<sequence>MWFPIPSNNTTHQIHGSSSNCPKMMVLSSDDNHGIDVHGDFYEASSSTQANMKEDQPQPIIANDKTSHHKMGLHLARTKRHNFNIYNWGVRTDDNPLHIQLCEAATRGDWKTANNIEKTHKGILSEIIRKDRKETALHIATRFNNTAFVEKLMEKLTEKDLEATDVYGNTALCMAATLGAVDIANSMLHKNKDLVLIRGSQNATPILVAARYKQNHMVSFLLKEMDLSIQSMATSDQMELLLSAIATDHYDVALLILNGNKLLALERDVNDDTPLHIMARKSNTLGTKNNPTKWQSSLHRCFKYIYKKKMMQIQACQTVELMWSVVQDKIEEDKSLDFILHPSSMLHDAASVGNVEFMRVLLHTNLEFLRIVDSSGKNIFHMAVENRQRRVFNLIYDMKLFDPVDFLYYFNEENISLLELAAKRVDSSHLERVLGSFFQMHEELLWFKEVEDIVERRIRIKKGNQTARELFNQEHTQLAKEGEKWVKSAANSSMRAAISIAIIVLFAGGMNYGSRSPTFVDNKWVTVFVISDAIALISSSFATLLFWLMQRSRCEESDFLLWLPLELVVGIGSLFLSLLAMVLAFDAYLFLLLGKYICSITLLIGGTFSGLIFLFCVLQWELLTDCFAAIYAGGMSYLSNNRLIKGKGRKLPFPKMRSFSSSVHNVLEVELPQVNGNDYHNRLKSKIHRFTDALIRGVKYILNDGRSLSEGNGSGNDDARCRLHKAAMNGDWETAEQLERENPGILSMVISEDRNETSLHIATRCNQVGFVQKLVARLSDEDLGIENSYGNTALCIAATLGGLDIAKSMVEKRKDLIGGSRNVTPVLIAARYKHNDMVSYLLSQKDHIAPEMELELLVGAISANHYDIALIILKGKDWLATKLDINQDTLLHTLLHIMARKPNTIASYKMTAKWQSCIEKSVFKCLCKKTTMEIKAHQMVANMWSIVKTNATSKENLMNFVIHPSSMLHDAARVGNVEFLEILLHENPDLLRIFDNDGKSIFHVAVENRQEGVFNLIYDMKLFNPDDLLYYFEAKKISLLELAAKSANPKHLDRVSGAVFQMHSELLWFKVVENIVELTTRVKRSGGETAREIFTREHKELKEEGEKWVKRTANSCMLVATLIATVVFTAAFTVPGGKNESSGLPIFVEKKWFTVFVISDGIALVSSSTAVLLFLSILTSRCAENDFLFWLPLELVCGLGSLFVSVLCMVLAFGAAFFLYYGKDTALLPLMITGMAAVPIFWFCVLQWKLWAHALVSLHASTVFCLLRNRKTSILKAITNGVFVR</sequence>
<dbReference type="PANTHER" id="PTHR24177">
    <property type="entry name" value="CASKIN"/>
    <property type="match status" value="1"/>
</dbReference>
<feature type="transmembrane region" description="Helical" evidence="1">
    <location>
        <begin position="626"/>
        <end position="644"/>
    </location>
</feature>
<dbReference type="RefSeq" id="XP_022923771.1">
    <property type="nucleotide sequence ID" value="XM_023068003.1"/>
</dbReference>
<feature type="domain" description="PGG" evidence="2">
    <location>
        <begin position="1106"/>
        <end position="1218"/>
    </location>
</feature>
<keyword evidence="1" id="KW-0472">Membrane</keyword>
<dbReference type="Proteomes" id="UP000504609">
    <property type="component" value="Unplaced"/>
</dbReference>
<reference evidence="4" key="1">
    <citation type="submission" date="2025-08" db="UniProtKB">
        <authorList>
            <consortium name="RefSeq"/>
        </authorList>
    </citation>
    <scope>IDENTIFICATION</scope>
    <source>
        <tissue evidence="4">Young leaves</tissue>
    </source>
</reference>
<feature type="transmembrane region" description="Helical" evidence="1">
    <location>
        <begin position="1152"/>
        <end position="1175"/>
    </location>
</feature>
<gene>
    <name evidence="4" type="primary">LOC111431379</name>
</gene>
<dbReference type="Pfam" id="PF13962">
    <property type="entry name" value="PGG"/>
    <property type="match status" value="2"/>
</dbReference>
<protein>
    <submittedName>
        <fullName evidence="4">Uncharacterized protein LOC111431379</fullName>
    </submittedName>
</protein>
<feature type="transmembrane region" description="Helical" evidence="1">
    <location>
        <begin position="567"/>
        <end position="593"/>
    </location>
</feature>
<feature type="transmembrane region" description="Helical" evidence="1">
    <location>
        <begin position="1112"/>
        <end position="1132"/>
    </location>
</feature>
<name>A0A6J1E7M8_CUCMO</name>
<evidence type="ECO:0000256" key="1">
    <source>
        <dbReference type="SAM" id="Phobius"/>
    </source>
</evidence>
<feature type="transmembrane region" description="Helical" evidence="1">
    <location>
        <begin position="494"/>
        <end position="512"/>
    </location>
</feature>
<evidence type="ECO:0000313" key="4">
    <source>
        <dbReference type="RefSeq" id="XP_022923771.1"/>
    </source>
</evidence>
<dbReference type="InterPro" id="IPR036770">
    <property type="entry name" value="Ankyrin_rpt-contain_sf"/>
</dbReference>
<dbReference type="Pfam" id="PF12796">
    <property type="entry name" value="Ank_2"/>
    <property type="match status" value="2"/>
</dbReference>
<feature type="domain" description="PGG" evidence="2">
    <location>
        <begin position="516"/>
        <end position="589"/>
    </location>
</feature>
<dbReference type="InterPro" id="IPR002110">
    <property type="entry name" value="Ankyrin_rpt"/>
</dbReference>
<dbReference type="SMART" id="SM00248">
    <property type="entry name" value="ANK"/>
    <property type="match status" value="12"/>
</dbReference>
<organism evidence="3 4">
    <name type="scientific">Cucurbita moschata</name>
    <name type="common">Winter crookneck squash</name>
    <name type="synonym">Cucurbita pepo var. moschata</name>
    <dbReference type="NCBI Taxonomy" id="3662"/>
    <lineage>
        <taxon>Eukaryota</taxon>
        <taxon>Viridiplantae</taxon>
        <taxon>Streptophyta</taxon>
        <taxon>Embryophyta</taxon>
        <taxon>Tracheophyta</taxon>
        <taxon>Spermatophyta</taxon>
        <taxon>Magnoliopsida</taxon>
        <taxon>eudicotyledons</taxon>
        <taxon>Gunneridae</taxon>
        <taxon>Pentapetalae</taxon>
        <taxon>rosids</taxon>
        <taxon>fabids</taxon>
        <taxon>Cucurbitales</taxon>
        <taxon>Cucurbitaceae</taxon>
        <taxon>Cucurbiteae</taxon>
        <taxon>Cucurbita</taxon>
    </lineage>
</organism>
<feature type="transmembrane region" description="Helical" evidence="1">
    <location>
        <begin position="600"/>
        <end position="620"/>
    </location>
</feature>
<feature type="transmembrane region" description="Helical" evidence="1">
    <location>
        <begin position="1187"/>
        <end position="1220"/>
    </location>
</feature>
<keyword evidence="3" id="KW-1185">Reference proteome</keyword>